<dbReference type="Gene3D" id="3.30.40.10">
    <property type="entry name" value="Zinc/RING finger domain, C3HC4 (zinc finger)"/>
    <property type="match status" value="1"/>
</dbReference>
<dbReference type="PANTHER" id="PTHR10694:SF7">
    <property type="entry name" value="[HISTONE H3]-TRIMETHYL-L-LYSINE(9) DEMETHYLASE"/>
    <property type="match status" value="1"/>
</dbReference>
<comment type="similarity">
    <text evidence="1">Belongs to the JHDM3 histone demethylase family.</text>
</comment>
<feature type="region of interest" description="Disordered" evidence="8">
    <location>
        <begin position="471"/>
        <end position="518"/>
    </location>
</feature>
<feature type="compositionally biased region" description="Polar residues" evidence="8">
    <location>
        <begin position="471"/>
        <end position="499"/>
    </location>
</feature>
<evidence type="ECO:0000256" key="4">
    <source>
        <dbReference type="ARBA" id="ARBA00022771"/>
    </source>
</evidence>
<dbReference type="PROSITE" id="PS51184">
    <property type="entry name" value="JMJC"/>
    <property type="match status" value="1"/>
</dbReference>
<feature type="compositionally biased region" description="Gly residues" evidence="8">
    <location>
        <begin position="1475"/>
        <end position="1497"/>
    </location>
</feature>
<dbReference type="SMART" id="SM00545">
    <property type="entry name" value="JmjN"/>
    <property type="match status" value="1"/>
</dbReference>
<evidence type="ECO:0000256" key="7">
    <source>
        <dbReference type="SAM" id="Coils"/>
    </source>
</evidence>
<feature type="compositionally biased region" description="Low complexity" evidence="8">
    <location>
        <begin position="1376"/>
        <end position="1395"/>
    </location>
</feature>
<feature type="compositionally biased region" description="Low complexity" evidence="8">
    <location>
        <begin position="1535"/>
        <end position="1564"/>
    </location>
</feature>
<feature type="compositionally biased region" description="Low complexity" evidence="8">
    <location>
        <begin position="1209"/>
        <end position="1219"/>
    </location>
</feature>
<feature type="compositionally biased region" description="Basic residues" evidence="8">
    <location>
        <begin position="1165"/>
        <end position="1174"/>
    </location>
</feature>
<feature type="compositionally biased region" description="Low complexity" evidence="8">
    <location>
        <begin position="1119"/>
        <end position="1146"/>
    </location>
</feature>
<feature type="compositionally biased region" description="Low complexity" evidence="8">
    <location>
        <begin position="1232"/>
        <end position="1249"/>
    </location>
</feature>
<accession>I2FTJ6</accession>
<dbReference type="eggNOG" id="KOG0958">
    <property type="taxonomic scope" value="Eukaryota"/>
</dbReference>
<dbReference type="PROSITE" id="PS51805">
    <property type="entry name" value="EPHD"/>
    <property type="match status" value="1"/>
</dbReference>
<dbReference type="HOGENOM" id="CLU_001442_7_0_1"/>
<dbReference type="Proteomes" id="UP000006174">
    <property type="component" value="Unassembled WGS sequence"/>
</dbReference>
<evidence type="ECO:0000313" key="12">
    <source>
        <dbReference type="EMBL" id="CCF50239.1"/>
    </source>
</evidence>
<feature type="region of interest" description="Disordered" evidence="8">
    <location>
        <begin position="1109"/>
        <end position="1442"/>
    </location>
</feature>
<dbReference type="Pfam" id="PF02373">
    <property type="entry name" value="JmjC"/>
    <property type="match status" value="1"/>
</dbReference>
<dbReference type="PROSITE" id="PS51183">
    <property type="entry name" value="JMJN"/>
    <property type="match status" value="1"/>
</dbReference>
<dbReference type="OMA" id="DRIQVEW"/>
<feature type="compositionally biased region" description="Pro residues" evidence="8">
    <location>
        <begin position="109"/>
        <end position="123"/>
    </location>
</feature>
<evidence type="ECO:0000313" key="13">
    <source>
        <dbReference type="Proteomes" id="UP000006174"/>
    </source>
</evidence>
<feature type="compositionally biased region" description="Polar residues" evidence="8">
    <location>
        <begin position="1341"/>
        <end position="1353"/>
    </location>
</feature>
<organism evidence="12 13">
    <name type="scientific">Ustilago hordei</name>
    <name type="common">Barley covered smut fungus</name>
    <dbReference type="NCBI Taxonomy" id="120017"/>
    <lineage>
        <taxon>Eukaryota</taxon>
        <taxon>Fungi</taxon>
        <taxon>Dikarya</taxon>
        <taxon>Basidiomycota</taxon>
        <taxon>Ustilaginomycotina</taxon>
        <taxon>Ustilaginomycetes</taxon>
        <taxon>Ustilaginales</taxon>
        <taxon>Ustilaginaceae</taxon>
        <taxon>Ustilago</taxon>
    </lineage>
</organism>
<evidence type="ECO:0000259" key="10">
    <source>
        <dbReference type="PROSITE" id="PS51184"/>
    </source>
</evidence>
<dbReference type="GO" id="GO:0005634">
    <property type="term" value="C:nucleus"/>
    <property type="evidence" value="ECO:0007669"/>
    <property type="project" value="TreeGrafter"/>
</dbReference>
<feature type="compositionally biased region" description="Polar residues" evidence="8">
    <location>
        <begin position="416"/>
        <end position="430"/>
    </location>
</feature>
<keyword evidence="4" id="KW-0863">Zinc-finger</keyword>
<evidence type="ECO:0000256" key="2">
    <source>
        <dbReference type="ARBA" id="ARBA00012900"/>
    </source>
</evidence>
<dbReference type="GO" id="GO:0140684">
    <property type="term" value="F:histone H3K9me2/H3K9me3 demethylase activity"/>
    <property type="evidence" value="ECO:0007669"/>
    <property type="project" value="UniProtKB-EC"/>
</dbReference>
<dbReference type="InterPro" id="IPR034732">
    <property type="entry name" value="EPHD"/>
</dbReference>
<dbReference type="CDD" id="cd15571">
    <property type="entry name" value="ePHD"/>
    <property type="match status" value="1"/>
</dbReference>
<dbReference type="InterPro" id="IPR003347">
    <property type="entry name" value="JmjC_dom"/>
</dbReference>
<comment type="caution">
    <text evidence="12">The sequence shown here is derived from an EMBL/GenBank/DDBJ whole genome shotgun (WGS) entry which is preliminary data.</text>
</comment>
<feature type="compositionally biased region" description="Polar residues" evidence="8">
    <location>
        <begin position="66"/>
        <end position="94"/>
    </location>
</feature>
<feature type="region of interest" description="Disordered" evidence="8">
    <location>
        <begin position="1"/>
        <end position="163"/>
    </location>
</feature>
<evidence type="ECO:0000256" key="6">
    <source>
        <dbReference type="ARBA" id="ARBA00049349"/>
    </source>
</evidence>
<protein>
    <recommendedName>
        <fullName evidence="2">[histone H3]-trimethyl-L-lysine(9) demethylase</fullName>
        <ecNumber evidence="2">1.14.11.66</ecNumber>
    </recommendedName>
</protein>
<sequence>MSFSDTALAAPLPTTEAAATTKQSDLVSNIPAPSPRLAQLDIVAASASSPSNDMSPAHPATDSSRHSTPATSAAGSDHAQSTSQQPNELASTIASKLAPQPTTTQPTIPNMPAPQSLPEPTTSPPSSLQQAQEQQQSQEQHQQSQEQQQSQDQPQESRQEAKQLEEHPLASIHPAYFYPTDASASSSHDGIPVFEPTMQQFQDFYAFCQAIDSWGMQSGIVKVVPPKEWRDALPDLRPELNRPPPRPSASDEEQQAEELADLSKVRIRNAIVQHFTPAGSGVWRQTNITRTAKIWNAKQWADACLSDGQKGPEMDRMKWKVEVEGLSNGGWGPKNIGIKDSATSFILEEDGVRTRSGKARPSEPKPSLKRKPADGEEATSTQQTQDDQQSNQDAEAFTSPPPSATLPSSPERRSQRLVQNSPQATPSASSRDAWPVKKKNWEAEATTPDEWRAFDYQNCWRKEALSSEQLSALNSNQQTASTSKANGSAEFSSSTTTTPQDKDASATPPTLPSPSDWTPEICREIESEYWRSLNFGKPPMYGADLKGTLFDDRTKHWNVGKLDNLLNRLRLKRKLPGVNTPYLYWGMWRATFAWHVEDMDLYSINYIHFGAPKQWYAIRQADRQRFESAMAGAFPSDSRRCPHFMRHKSYLASPSFLASHGIRPLKLVHNAGEFVITYPYGYHSGFNLGYNCAESVNFALESWLDIGRKANYCHCDQSQNSVRIDVDAMLDESKEMEELDRKRELRRAKEDPTVRALEEEELEKRRIKNEKAKERRRLKKGAEEAPAGLALPLPFQGGEDFYVDPKESAFSPCVFCPANVHTDLVSTPADIPSTNPKLKAMAGRHAHRLCASFVPETWVGKQGKADVVCGIEGIDKARFSLKCQICSNTNLQKLYPKIQCTRGKCPRSAHVSCALVEDNGWFVDVVAGETADRLESKKEVPAAKVHQTDGLEDGERLVVLCKTHNPLFREAEEARKAEALRERIYALPCPGMVKIRTSGGMFQALMVEVREDEDEIIIEDEGRPSAVKFQQIILDSPSETPPVKEESITNNGDATATAPPAEKGDADAPPVKRRRKQSEKASAAAKAASEEAVEAAILAEANAAAQAEAIQRPRKSRAKVAAAVSQADAEAQAMLEAAESLSSVAGKKGKKDEKAEAGAAELKPKPKRQPKKKAQAGQPANGDVVAAPAPFDAQQQPQLGSEVAWPGHPMQQAGMQAPQPQLPQPPKRGPRATYAAQPPNAQQQQQYPEQHPHYKYTQHLQQQQQQQQQHQQQHHHHHQQPHPQYGMDYGQMHRNQQDPPSSGEYGQYPNQYAPGHPLPYSSSGREYDPEAAEHHSLASRYAQSSVPAASPSHNHPRPAPYPSQYQQHPAYPPQQPHVDSSKSAASDSVSPVPASMHPSAAQYGYISAPPQGYHNRTPLLPTYAKPLSQQPQHAPQMSQGGFANEMYGYPDYRGPYNYSAPMQSHPGYRGYGGYGGQLGQGQGQGQGGGGGGGGGQYGYSAGDRAGYHPQQQQHSANGMGSGARKFVDEAGVAGGQPQPQHAYYQHQQHQQHHAQQLQQQNGQPGYAGGH</sequence>
<evidence type="ECO:0000259" key="11">
    <source>
        <dbReference type="PROSITE" id="PS51805"/>
    </source>
</evidence>
<evidence type="ECO:0000256" key="1">
    <source>
        <dbReference type="ARBA" id="ARBA00009711"/>
    </source>
</evidence>
<feature type="compositionally biased region" description="Low complexity" evidence="8">
    <location>
        <begin position="1175"/>
        <end position="1198"/>
    </location>
</feature>
<evidence type="ECO:0000256" key="5">
    <source>
        <dbReference type="ARBA" id="ARBA00022833"/>
    </source>
</evidence>
<gene>
    <name evidence="12" type="ORF">UHOR_07813</name>
</gene>
<keyword evidence="13" id="KW-1185">Reference proteome</keyword>
<dbReference type="PANTHER" id="PTHR10694">
    <property type="entry name" value="LYSINE-SPECIFIC DEMETHYLASE"/>
    <property type="match status" value="1"/>
</dbReference>
<dbReference type="SUPFAM" id="SSF51197">
    <property type="entry name" value="Clavaminate synthase-like"/>
    <property type="match status" value="1"/>
</dbReference>
<dbReference type="EMBL" id="CAGI01000153">
    <property type="protein sequence ID" value="CCF50239.1"/>
    <property type="molecule type" value="Genomic_DNA"/>
</dbReference>
<feature type="region of interest" description="Disordered" evidence="8">
    <location>
        <begin position="349"/>
        <end position="442"/>
    </location>
</feature>
<feature type="compositionally biased region" description="Low complexity" evidence="8">
    <location>
        <begin position="1258"/>
        <end position="1271"/>
    </location>
</feature>
<feature type="compositionally biased region" description="Basic and acidic residues" evidence="8">
    <location>
        <begin position="1325"/>
        <end position="1336"/>
    </location>
</feature>
<keyword evidence="3" id="KW-0479">Metal-binding</keyword>
<feature type="compositionally biased region" description="Low complexity" evidence="8">
    <location>
        <begin position="99"/>
        <end position="108"/>
    </location>
</feature>
<keyword evidence="5" id="KW-0862">Zinc</keyword>
<dbReference type="Pfam" id="PF13832">
    <property type="entry name" value="zf-HC5HC2H_2"/>
    <property type="match status" value="1"/>
</dbReference>
<dbReference type="SMART" id="SM00558">
    <property type="entry name" value="JmjC"/>
    <property type="match status" value="1"/>
</dbReference>
<name>I2FTJ6_USTHO</name>
<dbReference type="GO" id="GO:0010468">
    <property type="term" value="P:regulation of gene expression"/>
    <property type="evidence" value="ECO:0007669"/>
    <property type="project" value="TreeGrafter"/>
</dbReference>
<keyword evidence="7" id="KW-0175">Coiled coil</keyword>
<feature type="domain" description="JmjN" evidence="9">
    <location>
        <begin position="191"/>
        <end position="232"/>
    </location>
</feature>
<dbReference type="InterPro" id="IPR013083">
    <property type="entry name" value="Znf_RING/FYVE/PHD"/>
</dbReference>
<feature type="region of interest" description="Disordered" evidence="8">
    <location>
        <begin position="234"/>
        <end position="258"/>
    </location>
</feature>
<reference evidence="12 13" key="1">
    <citation type="journal article" date="2012" name="Plant Cell">
        <title>Genome comparison of barley and maize smut fungi reveals targeted loss of RNA silencing components and species-specific presence of transposable elements.</title>
        <authorList>
            <person name="Laurie J.D."/>
            <person name="Ali S."/>
            <person name="Linning R."/>
            <person name="Mannhaupt G."/>
            <person name="Wong P."/>
            <person name="Gueldener U."/>
            <person name="Muensterkoetter M."/>
            <person name="Moore R."/>
            <person name="Kahmann R."/>
            <person name="Bakkeren G."/>
            <person name="Schirawski J."/>
        </authorList>
    </citation>
    <scope>NUCLEOTIDE SEQUENCE [LARGE SCALE GENOMIC DNA]</scope>
    <source>
        <strain evidence="13">Uh4875-4</strain>
    </source>
</reference>
<comment type="catalytic activity">
    <reaction evidence="6">
        <text>N(6),N(6),N(6)-trimethyl-L-lysyl(9)-[histone H3] + 2 2-oxoglutarate + 2 O2 = N(6)-methyl-L-lysyl(9)-[histone H3] + 2 formaldehyde + 2 succinate + 2 CO2</text>
        <dbReference type="Rhea" id="RHEA:60200"/>
        <dbReference type="Rhea" id="RHEA-COMP:15538"/>
        <dbReference type="Rhea" id="RHEA-COMP:15542"/>
        <dbReference type="ChEBI" id="CHEBI:15379"/>
        <dbReference type="ChEBI" id="CHEBI:16526"/>
        <dbReference type="ChEBI" id="CHEBI:16810"/>
        <dbReference type="ChEBI" id="CHEBI:16842"/>
        <dbReference type="ChEBI" id="CHEBI:30031"/>
        <dbReference type="ChEBI" id="CHEBI:61929"/>
        <dbReference type="ChEBI" id="CHEBI:61961"/>
        <dbReference type="EC" id="1.14.11.66"/>
    </reaction>
</comment>
<feature type="region of interest" description="Disordered" evidence="8">
    <location>
        <begin position="1475"/>
        <end position="1570"/>
    </location>
</feature>
<dbReference type="InterPro" id="IPR003349">
    <property type="entry name" value="JmjN"/>
</dbReference>
<dbReference type="GO" id="GO:0008270">
    <property type="term" value="F:zinc ion binding"/>
    <property type="evidence" value="ECO:0007669"/>
    <property type="project" value="UniProtKB-KW"/>
</dbReference>
<dbReference type="GO" id="GO:0051864">
    <property type="term" value="F:histone H3K36 demethylase activity"/>
    <property type="evidence" value="ECO:0007669"/>
    <property type="project" value="TreeGrafter"/>
</dbReference>
<feature type="coiled-coil region" evidence="7">
    <location>
        <begin position="755"/>
        <end position="784"/>
    </location>
</feature>
<proteinExistence type="inferred from homology"/>
<dbReference type="STRING" id="1128400.I2FTJ6"/>
<evidence type="ECO:0000256" key="8">
    <source>
        <dbReference type="SAM" id="MobiDB-lite"/>
    </source>
</evidence>
<dbReference type="GO" id="GO:0000785">
    <property type="term" value="C:chromatin"/>
    <property type="evidence" value="ECO:0007669"/>
    <property type="project" value="TreeGrafter"/>
</dbReference>
<feature type="domain" description="PHD-type" evidence="11">
    <location>
        <begin position="810"/>
        <end position="933"/>
    </location>
</feature>
<feature type="compositionally biased region" description="Low complexity" evidence="8">
    <location>
        <begin position="1"/>
        <end position="21"/>
    </location>
</feature>
<evidence type="ECO:0000259" key="9">
    <source>
        <dbReference type="PROSITE" id="PS51183"/>
    </source>
</evidence>
<dbReference type="Pfam" id="PF02375">
    <property type="entry name" value="JmjN"/>
    <property type="match status" value="1"/>
</dbReference>
<feature type="region of interest" description="Disordered" evidence="8">
    <location>
        <begin position="1036"/>
        <end position="1085"/>
    </location>
</feature>
<feature type="compositionally biased region" description="Polar residues" evidence="8">
    <location>
        <begin position="1427"/>
        <end position="1441"/>
    </location>
</feature>
<feature type="domain" description="JmjC" evidence="10">
    <location>
        <begin position="551"/>
        <end position="715"/>
    </location>
</feature>
<feature type="compositionally biased region" description="Low complexity" evidence="8">
    <location>
        <begin position="379"/>
        <end position="393"/>
    </location>
</feature>
<dbReference type="EC" id="1.14.11.66" evidence="2"/>
<evidence type="ECO:0000256" key="3">
    <source>
        <dbReference type="ARBA" id="ARBA00022723"/>
    </source>
</evidence>
<feature type="compositionally biased region" description="Low complexity" evidence="8">
    <location>
        <begin position="124"/>
        <end position="154"/>
    </location>
</feature>
<dbReference type="Gene3D" id="2.60.120.650">
    <property type="entry name" value="Cupin"/>
    <property type="match status" value="2"/>
</dbReference>
<feature type="compositionally biased region" description="Polar residues" evidence="8">
    <location>
        <begin position="1509"/>
        <end position="1518"/>
    </location>
</feature>